<keyword evidence="3" id="KW-0597">Phosphoprotein</keyword>
<protein>
    <recommendedName>
        <fullName evidence="5">WW domain-containing protein</fullName>
    </recommendedName>
</protein>
<evidence type="ECO:0000256" key="2">
    <source>
        <dbReference type="ARBA" id="ARBA00022490"/>
    </source>
</evidence>
<evidence type="ECO:0000313" key="6">
    <source>
        <dbReference type="EMBL" id="KAJ8475686.1"/>
    </source>
</evidence>
<dbReference type="SUPFAM" id="SSF51045">
    <property type="entry name" value="WW domain"/>
    <property type="match status" value="1"/>
</dbReference>
<proteinExistence type="predicted"/>
<dbReference type="CDD" id="cd00201">
    <property type="entry name" value="WW"/>
    <property type="match status" value="1"/>
</dbReference>
<dbReference type="EMBL" id="JAQQAF010000006">
    <property type="protein sequence ID" value="KAJ8475686.1"/>
    <property type="molecule type" value="Genomic_DNA"/>
</dbReference>
<keyword evidence="7" id="KW-1185">Reference proteome</keyword>
<dbReference type="Proteomes" id="UP001222027">
    <property type="component" value="Unassembled WGS sequence"/>
</dbReference>
<organism evidence="6 7">
    <name type="scientific">Ensete ventricosum</name>
    <name type="common">Abyssinian banana</name>
    <name type="synonym">Musa ensete</name>
    <dbReference type="NCBI Taxonomy" id="4639"/>
    <lineage>
        <taxon>Eukaryota</taxon>
        <taxon>Viridiplantae</taxon>
        <taxon>Streptophyta</taxon>
        <taxon>Embryophyta</taxon>
        <taxon>Tracheophyta</taxon>
        <taxon>Spermatophyta</taxon>
        <taxon>Magnoliopsida</taxon>
        <taxon>Liliopsida</taxon>
        <taxon>Zingiberales</taxon>
        <taxon>Musaceae</taxon>
        <taxon>Ensete</taxon>
    </lineage>
</organism>
<dbReference type="PROSITE" id="PS50020">
    <property type="entry name" value="WW_DOMAIN_2"/>
    <property type="match status" value="1"/>
</dbReference>
<dbReference type="PANTHER" id="PTHR14791:SF29">
    <property type="entry name" value="PROTEIN KIBRA"/>
    <property type="match status" value="1"/>
</dbReference>
<keyword evidence="2" id="KW-0963">Cytoplasm</keyword>
<feature type="compositionally biased region" description="Low complexity" evidence="4">
    <location>
        <begin position="80"/>
        <end position="97"/>
    </location>
</feature>
<evidence type="ECO:0000259" key="5">
    <source>
        <dbReference type="PROSITE" id="PS50020"/>
    </source>
</evidence>
<feature type="domain" description="WW" evidence="5">
    <location>
        <begin position="45"/>
        <end position="79"/>
    </location>
</feature>
<reference evidence="6 7" key="1">
    <citation type="submission" date="2022-12" db="EMBL/GenBank/DDBJ databases">
        <title>Chromosome-scale assembly of the Ensete ventricosum genome.</title>
        <authorList>
            <person name="Dussert Y."/>
            <person name="Stocks J."/>
            <person name="Wendawek A."/>
            <person name="Woldeyes F."/>
            <person name="Nichols R.A."/>
            <person name="Borrell J.S."/>
        </authorList>
    </citation>
    <scope>NUCLEOTIDE SEQUENCE [LARGE SCALE GENOMIC DNA]</scope>
    <source>
        <strain evidence="7">cv. Maze</strain>
        <tissue evidence="6">Seeds</tissue>
    </source>
</reference>
<name>A0AAV8P8V6_ENSVE</name>
<dbReference type="GO" id="GO:0005737">
    <property type="term" value="C:cytoplasm"/>
    <property type="evidence" value="ECO:0007669"/>
    <property type="project" value="UniProtKB-SubCell"/>
</dbReference>
<dbReference type="PANTHER" id="PTHR14791">
    <property type="entry name" value="BOMB/KIRA PROTEINS"/>
    <property type="match status" value="1"/>
</dbReference>
<dbReference type="InterPro" id="IPR036020">
    <property type="entry name" value="WW_dom_sf"/>
</dbReference>
<dbReference type="Pfam" id="PF00397">
    <property type="entry name" value="WW"/>
    <property type="match status" value="1"/>
</dbReference>
<evidence type="ECO:0000256" key="1">
    <source>
        <dbReference type="ARBA" id="ARBA00004496"/>
    </source>
</evidence>
<dbReference type="InterPro" id="IPR001202">
    <property type="entry name" value="WW_dom"/>
</dbReference>
<evidence type="ECO:0000256" key="3">
    <source>
        <dbReference type="ARBA" id="ARBA00022553"/>
    </source>
</evidence>
<evidence type="ECO:0000313" key="7">
    <source>
        <dbReference type="Proteomes" id="UP001222027"/>
    </source>
</evidence>
<comment type="subcellular location">
    <subcellularLocation>
        <location evidence="1">Cytoplasm</location>
    </subcellularLocation>
</comment>
<feature type="compositionally biased region" description="Acidic residues" evidence="4">
    <location>
        <begin position="98"/>
        <end position="114"/>
    </location>
</feature>
<feature type="region of interest" description="Disordered" evidence="4">
    <location>
        <begin position="74"/>
        <end position="114"/>
    </location>
</feature>
<gene>
    <name evidence="6" type="ORF">OPV22_019413</name>
</gene>
<comment type="caution">
    <text evidence="6">The sequence shown here is derived from an EMBL/GenBank/DDBJ whole genome shotgun (WGS) entry which is preliminary data.</text>
</comment>
<accession>A0AAV8P8V6</accession>
<dbReference type="Gene3D" id="2.20.70.10">
    <property type="match status" value="1"/>
</dbReference>
<sequence>MTAPNIQMISAFLRSCDLGRGGTARLVEASDESAGEVTVELNSETVLPCHWEQCLDMRSGQVYYINRETGTRTTKDPRTAAAAASSYSSSYQSKQDSSSDDSCSEIGGSDEDSVDTANSCLTTLSSASSEDTAAAVGGSQILVSAGCRSCFMYFMVPKSVDACPKCGSGGLLKLGRHGCV</sequence>
<dbReference type="InterPro" id="IPR051105">
    <property type="entry name" value="WWC/KIBRA_Hippo_Reg"/>
</dbReference>
<dbReference type="AlphaFoldDB" id="A0AAV8P8V6"/>
<evidence type="ECO:0000256" key="4">
    <source>
        <dbReference type="SAM" id="MobiDB-lite"/>
    </source>
</evidence>